<sequence length="81" mass="8092">MLNVSSSEGPENPRTLTAAARDSRAVHSAGEGGGGQLLTENGFAASAAAKGGSTDSGWLDEPASGYLQNAGRTNDTLGGWL</sequence>
<gene>
    <name evidence="2" type="ORF">GcLGCM259_1603</name>
</gene>
<proteinExistence type="predicted"/>
<dbReference type="KEGG" id="gcr:GcLGCM259_1603"/>
<dbReference type="Proteomes" id="UP000307000">
    <property type="component" value="Chromosome"/>
</dbReference>
<name>A0A5B7WTU2_9MICC</name>
<dbReference type="EMBL" id="CP034412">
    <property type="protein sequence ID" value="QCY47332.1"/>
    <property type="molecule type" value="Genomic_DNA"/>
</dbReference>
<evidence type="ECO:0000313" key="3">
    <source>
        <dbReference type="Proteomes" id="UP000307000"/>
    </source>
</evidence>
<dbReference type="AlphaFoldDB" id="A0A5B7WTU2"/>
<evidence type="ECO:0000256" key="1">
    <source>
        <dbReference type="SAM" id="MobiDB-lite"/>
    </source>
</evidence>
<protein>
    <submittedName>
        <fullName evidence="2">Uncharacterized protein</fullName>
    </submittedName>
</protein>
<evidence type="ECO:0000313" key="2">
    <source>
        <dbReference type="EMBL" id="QCY47332.1"/>
    </source>
</evidence>
<accession>A0A5B7WTU2</accession>
<organism evidence="2 3">
    <name type="scientific">Glutamicibacter creatinolyticus</name>
    <dbReference type="NCBI Taxonomy" id="162496"/>
    <lineage>
        <taxon>Bacteria</taxon>
        <taxon>Bacillati</taxon>
        <taxon>Actinomycetota</taxon>
        <taxon>Actinomycetes</taxon>
        <taxon>Micrococcales</taxon>
        <taxon>Micrococcaceae</taxon>
        <taxon>Glutamicibacter</taxon>
    </lineage>
</organism>
<reference evidence="2 3" key="1">
    <citation type="submission" date="2018-12" db="EMBL/GenBank/DDBJ databases">
        <title>Complete Genome Sequence of Glutamicibacter creatinolyticus strain LGCM259,isolated from an abscess of a 12-year-old mare in Italy.</title>
        <authorList>
            <person name="Santos R.G."/>
            <person name="Silva A.L."/>
            <person name="Seyffert N."/>
            <person name="Castro T.L.P."/>
            <person name="Attili A.R."/>
            <person name="Rifici C."/>
            <person name="Mazzullo G."/>
            <person name="Brenig B."/>
            <person name="Venanzi F."/>
            <person name="Azevedo V."/>
        </authorList>
    </citation>
    <scope>NUCLEOTIDE SEQUENCE [LARGE SCALE GENOMIC DNA]</scope>
    <source>
        <strain evidence="2 3">LGCM 259</strain>
    </source>
</reference>
<feature type="region of interest" description="Disordered" evidence="1">
    <location>
        <begin position="1"/>
        <end position="38"/>
    </location>
</feature>
<keyword evidence="3" id="KW-1185">Reference proteome</keyword>
<dbReference type="RefSeq" id="WP_138926321.1">
    <property type="nucleotide sequence ID" value="NZ_CP034412.1"/>
</dbReference>